<dbReference type="AlphaFoldDB" id="X1Q6Q8"/>
<comment type="caution">
    <text evidence="1">The sequence shown here is derived from an EMBL/GenBank/DDBJ whole genome shotgun (WGS) entry which is preliminary data.</text>
</comment>
<evidence type="ECO:0008006" key="2">
    <source>
        <dbReference type="Google" id="ProtNLM"/>
    </source>
</evidence>
<feature type="non-terminal residue" evidence="1">
    <location>
        <position position="109"/>
    </location>
</feature>
<accession>X1Q6Q8</accession>
<reference evidence="1" key="1">
    <citation type="journal article" date="2014" name="Front. Microbiol.">
        <title>High frequency of phylogenetically diverse reductive dehalogenase-homologous genes in deep subseafloor sedimentary metagenomes.</title>
        <authorList>
            <person name="Kawai M."/>
            <person name="Futagami T."/>
            <person name="Toyoda A."/>
            <person name="Takaki Y."/>
            <person name="Nishi S."/>
            <person name="Hori S."/>
            <person name="Arai W."/>
            <person name="Tsubouchi T."/>
            <person name="Morono Y."/>
            <person name="Uchiyama I."/>
            <person name="Ito T."/>
            <person name="Fujiyama A."/>
            <person name="Inagaki F."/>
            <person name="Takami H."/>
        </authorList>
    </citation>
    <scope>NUCLEOTIDE SEQUENCE</scope>
    <source>
        <strain evidence="1">Expedition CK06-06</strain>
    </source>
</reference>
<organism evidence="1">
    <name type="scientific">marine sediment metagenome</name>
    <dbReference type="NCBI Taxonomy" id="412755"/>
    <lineage>
        <taxon>unclassified sequences</taxon>
        <taxon>metagenomes</taxon>
        <taxon>ecological metagenomes</taxon>
    </lineage>
</organism>
<dbReference type="Gene3D" id="1.10.260.50">
    <property type="match status" value="1"/>
</dbReference>
<name>X1Q6Q8_9ZZZZ</name>
<sequence length="109" mass="11260">MGGIGMKQCSLPTADATDIFNILNGANLLVGVLDGNQNGRICDGISKLVEIHKAVTIYIQIGYLEALLLKGSQGIEAREVLDSAREVLAAALGAAPGELIFTSGSTESS</sequence>
<dbReference type="InterPro" id="IPR015424">
    <property type="entry name" value="PyrdxlP-dep_Trfase"/>
</dbReference>
<dbReference type="EMBL" id="BARV01040833">
    <property type="protein sequence ID" value="GAI46755.1"/>
    <property type="molecule type" value="Genomic_DNA"/>
</dbReference>
<dbReference type="InterPro" id="IPR015421">
    <property type="entry name" value="PyrdxlP-dep_Trfase_major"/>
</dbReference>
<dbReference type="Gene3D" id="3.40.640.10">
    <property type="entry name" value="Type I PLP-dependent aspartate aminotransferase-like (Major domain)"/>
    <property type="match status" value="1"/>
</dbReference>
<dbReference type="SUPFAM" id="SSF53383">
    <property type="entry name" value="PLP-dependent transferases"/>
    <property type="match status" value="1"/>
</dbReference>
<proteinExistence type="predicted"/>
<protein>
    <recommendedName>
        <fullName evidence="2">Aminotransferase class V domain-containing protein</fullName>
    </recommendedName>
</protein>
<gene>
    <name evidence="1" type="ORF">S06H3_62073</name>
</gene>
<evidence type="ECO:0000313" key="1">
    <source>
        <dbReference type="EMBL" id="GAI46755.1"/>
    </source>
</evidence>